<feature type="domain" description="Response regulatory" evidence="4">
    <location>
        <begin position="7"/>
        <end position="121"/>
    </location>
</feature>
<evidence type="ECO:0000259" key="3">
    <source>
        <dbReference type="PROSITE" id="PS50043"/>
    </source>
</evidence>
<dbReference type="EMBL" id="JAFLEQ010000016">
    <property type="protein sequence ID" value="MBN9644842.1"/>
    <property type="molecule type" value="Genomic_DNA"/>
</dbReference>
<comment type="caution">
    <text evidence="5">The sequence shown here is derived from an EMBL/GenBank/DDBJ whole genome shotgun (WGS) entry which is preliminary data.</text>
</comment>
<proteinExistence type="predicted"/>
<dbReference type="PROSITE" id="PS00622">
    <property type="entry name" value="HTH_LUXR_1"/>
    <property type="match status" value="1"/>
</dbReference>
<feature type="modified residue" description="4-aspartylphosphate" evidence="2">
    <location>
        <position position="57"/>
    </location>
</feature>
<organism evidence="5 6">
    <name type="scientific">Corynebacterium mendelii</name>
    <dbReference type="NCBI Taxonomy" id="2765362"/>
    <lineage>
        <taxon>Bacteria</taxon>
        <taxon>Bacillati</taxon>
        <taxon>Actinomycetota</taxon>
        <taxon>Actinomycetes</taxon>
        <taxon>Mycobacteriales</taxon>
        <taxon>Corynebacteriaceae</taxon>
        <taxon>Corynebacterium</taxon>
    </lineage>
</organism>
<dbReference type="InterPro" id="IPR036388">
    <property type="entry name" value="WH-like_DNA-bd_sf"/>
</dbReference>
<dbReference type="InterPro" id="IPR039420">
    <property type="entry name" value="WalR-like"/>
</dbReference>
<dbReference type="InterPro" id="IPR011006">
    <property type="entry name" value="CheY-like_superfamily"/>
</dbReference>
<dbReference type="GO" id="GO:0000160">
    <property type="term" value="P:phosphorelay signal transduction system"/>
    <property type="evidence" value="ECO:0007669"/>
    <property type="project" value="InterPro"/>
</dbReference>
<gene>
    <name evidence="5" type="ORF">JZY06_09505</name>
</gene>
<dbReference type="InterPro" id="IPR016032">
    <property type="entry name" value="Sig_transdc_resp-reg_C-effctor"/>
</dbReference>
<name>A0A939IYN1_9CORY</name>
<sequence>MSTGTLTVAAVDDHAVSLAGLSAMLAPHPEIQLVACAGTVVDLFAGLSSTPAVVLVDLRLADGSDPFDNVSAIKAAGAAALVFSALDSPYLIRRALAAGVHGLVNKAAPDTELVDAIAHAATGATYATADWASLIDSDPLTGQVDLTDRQRDILELYAMGEPAKRVATLLGLAKTTVQDHVDRIRAKYAAAGRPAYTKVDLLRRGMEDGFIKGPGDG</sequence>
<accession>A0A939IYN1</accession>
<dbReference type="AlphaFoldDB" id="A0A939IYN1"/>
<keyword evidence="6" id="KW-1185">Reference proteome</keyword>
<dbReference type="PANTHER" id="PTHR43214:SF43">
    <property type="entry name" value="TWO-COMPONENT RESPONSE REGULATOR"/>
    <property type="match status" value="1"/>
</dbReference>
<feature type="domain" description="HTH luxR-type" evidence="3">
    <location>
        <begin position="139"/>
        <end position="204"/>
    </location>
</feature>
<evidence type="ECO:0000256" key="1">
    <source>
        <dbReference type="ARBA" id="ARBA00023125"/>
    </source>
</evidence>
<dbReference type="PANTHER" id="PTHR43214">
    <property type="entry name" value="TWO-COMPONENT RESPONSE REGULATOR"/>
    <property type="match status" value="1"/>
</dbReference>
<dbReference type="SMART" id="SM00421">
    <property type="entry name" value="HTH_LUXR"/>
    <property type="match status" value="1"/>
</dbReference>
<dbReference type="PROSITE" id="PS50043">
    <property type="entry name" value="HTH_LUXR_2"/>
    <property type="match status" value="1"/>
</dbReference>
<dbReference type="SUPFAM" id="SSF46894">
    <property type="entry name" value="C-terminal effector domain of the bipartite response regulators"/>
    <property type="match status" value="1"/>
</dbReference>
<dbReference type="SMART" id="SM00448">
    <property type="entry name" value="REC"/>
    <property type="match status" value="1"/>
</dbReference>
<reference evidence="5" key="1">
    <citation type="submission" date="2021-03" db="EMBL/GenBank/DDBJ databases">
        <authorList>
            <person name="Sun Q."/>
        </authorList>
    </citation>
    <scope>NUCLEOTIDE SEQUENCE</scope>
    <source>
        <strain evidence="5">CCM 8862</strain>
    </source>
</reference>
<dbReference type="GO" id="GO:0003677">
    <property type="term" value="F:DNA binding"/>
    <property type="evidence" value="ECO:0007669"/>
    <property type="project" value="UniProtKB-KW"/>
</dbReference>
<keyword evidence="2" id="KW-0597">Phosphoprotein</keyword>
<dbReference type="GO" id="GO:0006355">
    <property type="term" value="P:regulation of DNA-templated transcription"/>
    <property type="evidence" value="ECO:0007669"/>
    <property type="project" value="InterPro"/>
</dbReference>
<dbReference type="Gene3D" id="3.40.50.2300">
    <property type="match status" value="1"/>
</dbReference>
<dbReference type="InterPro" id="IPR001789">
    <property type="entry name" value="Sig_transdc_resp-reg_receiver"/>
</dbReference>
<evidence type="ECO:0000259" key="4">
    <source>
        <dbReference type="PROSITE" id="PS50110"/>
    </source>
</evidence>
<evidence type="ECO:0000313" key="6">
    <source>
        <dbReference type="Proteomes" id="UP000664332"/>
    </source>
</evidence>
<dbReference type="SUPFAM" id="SSF52172">
    <property type="entry name" value="CheY-like"/>
    <property type="match status" value="1"/>
</dbReference>
<evidence type="ECO:0000313" key="5">
    <source>
        <dbReference type="EMBL" id="MBN9644842.1"/>
    </source>
</evidence>
<dbReference type="Pfam" id="PF00196">
    <property type="entry name" value="GerE"/>
    <property type="match status" value="1"/>
</dbReference>
<dbReference type="InterPro" id="IPR000792">
    <property type="entry name" value="Tscrpt_reg_LuxR_C"/>
</dbReference>
<dbReference type="PROSITE" id="PS50110">
    <property type="entry name" value="RESPONSE_REGULATORY"/>
    <property type="match status" value="1"/>
</dbReference>
<dbReference type="PRINTS" id="PR00038">
    <property type="entry name" value="HTHLUXR"/>
</dbReference>
<protein>
    <submittedName>
        <fullName evidence="5">Response regulator transcription factor</fullName>
    </submittedName>
</protein>
<dbReference type="Gene3D" id="1.10.10.10">
    <property type="entry name" value="Winged helix-like DNA-binding domain superfamily/Winged helix DNA-binding domain"/>
    <property type="match status" value="1"/>
</dbReference>
<evidence type="ECO:0000256" key="2">
    <source>
        <dbReference type="PROSITE-ProRule" id="PRU00169"/>
    </source>
</evidence>
<dbReference type="Proteomes" id="UP000664332">
    <property type="component" value="Unassembled WGS sequence"/>
</dbReference>
<keyword evidence="1" id="KW-0238">DNA-binding</keyword>
<dbReference type="RefSeq" id="WP_207279306.1">
    <property type="nucleotide sequence ID" value="NZ_JAFLEQ010000016.1"/>
</dbReference>